<comment type="similarity">
    <text evidence="2">Belongs to the Orn/Lys/Arg decarboxylase class-I family.</text>
</comment>
<dbReference type="Pfam" id="PF03711">
    <property type="entry name" value="OKR_DC_1_C"/>
    <property type="match status" value="1"/>
</dbReference>
<name>A0A644W6Z2_9ZZZZ</name>
<gene>
    <name evidence="8" type="primary">speA_13</name>
    <name evidence="8" type="ORF">SDC9_45503</name>
</gene>
<protein>
    <submittedName>
        <fullName evidence="8">Arginine decarboxylase</fullName>
        <ecNumber evidence="8">4.1.1.19</ecNumber>
    </submittedName>
</protein>
<evidence type="ECO:0000259" key="6">
    <source>
        <dbReference type="Pfam" id="PF01276"/>
    </source>
</evidence>
<dbReference type="Pfam" id="PF01276">
    <property type="entry name" value="OKR_DC_1"/>
    <property type="match status" value="1"/>
</dbReference>
<reference evidence="8" key="1">
    <citation type="submission" date="2019-08" db="EMBL/GenBank/DDBJ databases">
        <authorList>
            <person name="Kucharzyk K."/>
            <person name="Murdoch R.W."/>
            <person name="Higgins S."/>
            <person name="Loffler F."/>
        </authorList>
    </citation>
    <scope>NUCLEOTIDE SEQUENCE</scope>
</reference>
<dbReference type="Gene3D" id="3.90.105.10">
    <property type="entry name" value="Molybdopterin biosynthesis moea protein, domain 2"/>
    <property type="match status" value="1"/>
</dbReference>
<dbReference type="PANTHER" id="PTHR43277">
    <property type="entry name" value="ARGININE DECARBOXYLASE"/>
    <property type="match status" value="1"/>
</dbReference>
<accession>A0A644W6Z2</accession>
<dbReference type="EC" id="4.1.1.19" evidence="8"/>
<dbReference type="EMBL" id="VSSQ01000657">
    <property type="protein sequence ID" value="MPL99286.1"/>
    <property type="molecule type" value="Genomic_DNA"/>
</dbReference>
<evidence type="ECO:0000313" key="8">
    <source>
        <dbReference type="EMBL" id="MPL99286.1"/>
    </source>
</evidence>
<evidence type="ECO:0000256" key="2">
    <source>
        <dbReference type="ARBA" id="ARBA00010671"/>
    </source>
</evidence>
<dbReference type="PANTHER" id="PTHR43277:SF4">
    <property type="entry name" value="ARGININE DECARBOXYLASE"/>
    <property type="match status" value="1"/>
</dbReference>
<keyword evidence="3" id="KW-0210">Decarboxylase</keyword>
<evidence type="ECO:0000256" key="4">
    <source>
        <dbReference type="ARBA" id="ARBA00022898"/>
    </source>
</evidence>
<evidence type="ECO:0000256" key="5">
    <source>
        <dbReference type="ARBA" id="ARBA00023239"/>
    </source>
</evidence>
<feature type="domain" description="Orn/Lys/Arg decarboxylases family 1 pyridoxal-P attachment site" evidence="6">
    <location>
        <begin position="5"/>
        <end position="301"/>
    </location>
</feature>
<dbReference type="GO" id="GO:0008792">
    <property type="term" value="F:arginine decarboxylase activity"/>
    <property type="evidence" value="ECO:0007669"/>
    <property type="project" value="UniProtKB-EC"/>
</dbReference>
<sequence>MSKAPLLEELLRYHKEQNLILSMPGNKSGKAFLRDLLGKKFRESLGELDITEVDNLDNLHCPEGVIKESEDLLAKTYNVKKAYFLVNGSSSGNLASIFAAFNEGDEVLVERNCHKSIYNGIILRKLKVIYIDSVVDEEMGVFLPPREKEIDEALNKSTNPKGIILTSPNYFGISYDIENKIIELKEKGLKVIIDSAHGAHFVISRELPKSLVNLGDYIVLSAHKTLPALTQGAYLLVNDYSENINFYIKAFMTTSPSYLIMASLDYSRYYLDNYGKEDYENLVVLAEKWKRKINLLDKAIIVSDMDLKEGYSIDRSRYLVILKNGYSGHKLLKYFKSIKIQGEMSFSNGVVLILSPSNTEDEFEKIYLAIKNLDMNLLRFNEKNVVFPKIAPIKVLEPNEVFNINSISININEALNKIAKESIIPYPPGIPIVCAGEKITKEIIDIVNEYIHNNLNVIGIDNGYIKIIENEI</sequence>
<comment type="caution">
    <text evidence="8">The sequence shown here is derived from an EMBL/GenBank/DDBJ whole genome shotgun (WGS) entry which is preliminary data.</text>
</comment>
<evidence type="ECO:0000259" key="7">
    <source>
        <dbReference type="Pfam" id="PF03711"/>
    </source>
</evidence>
<dbReference type="SUPFAM" id="SSF53383">
    <property type="entry name" value="PLP-dependent transferases"/>
    <property type="match status" value="1"/>
</dbReference>
<dbReference type="InterPro" id="IPR008286">
    <property type="entry name" value="Prn/Lys/Arg_de-COase_C"/>
</dbReference>
<dbReference type="InterPro" id="IPR052357">
    <property type="entry name" value="Orn_Lys_Arg_decarboxylase-I"/>
</dbReference>
<dbReference type="SUPFAM" id="SSF55904">
    <property type="entry name" value="Ornithine decarboxylase C-terminal domain"/>
    <property type="match status" value="1"/>
</dbReference>
<dbReference type="InterPro" id="IPR015424">
    <property type="entry name" value="PyrdxlP-dep_Trfase"/>
</dbReference>
<evidence type="ECO:0000256" key="3">
    <source>
        <dbReference type="ARBA" id="ARBA00022793"/>
    </source>
</evidence>
<dbReference type="AlphaFoldDB" id="A0A644W6Z2"/>
<dbReference type="InterPro" id="IPR000310">
    <property type="entry name" value="Orn/Lys/Arg_deCO2ase_major_dom"/>
</dbReference>
<keyword evidence="5 8" id="KW-0456">Lyase</keyword>
<evidence type="ECO:0000256" key="1">
    <source>
        <dbReference type="ARBA" id="ARBA00001933"/>
    </source>
</evidence>
<comment type="cofactor">
    <cofactor evidence="1">
        <name>pyridoxal 5'-phosphate</name>
        <dbReference type="ChEBI" id="CHEBI:597326"/>
    </cofactor>
</comment>
<keyword evidence="4" id="KW-0663">Pyridoxal phosphate</keyword>
<dbReference type="InterPro" id="IPR036633">
    <property type="entry name" value="Prn/Lys/Arg_de-COase_C_sf"/>
</dbReference>
<organism evidence="8">
    <name type="scientific">bioreactor metagenome</name>
    <dbReference type="NCBI Taxonomy" id="1076179"/>
    <lineage>
        <taxon>unclassified sequences</taxon>
        <taxon>metagenomes</taxon>
        <taxon>ecological metagenomes</taxon>
    </lineage>
</organism>
<dbReference type="InterPro" id="IPR015421">
    <property type="entry name" value="PyrdxlP-dep_Trfase_major"/>
</dbReference>
<dbReference type="Gene3D" id="3.40.640.10">
    <property type="entry name" value="Type I PLP-dependent aspartate aminotransferase-like (Major domain)"/>
    <property type="match status" value="1"/>
</dbReference>
<proteinExistence type="inferred from homology"/>
<feature type="domain" description="Orn/Lys/Arg decarboxylase C-terminal" evidence="7">
    <location>
        <begin position="404"/>
        <end position="444"/>
    </location>
</feature>